<comment type="subcellular location">
    <subcellularLocation>
        <location evidence="1">Nucleus</location>
    </subcellularLocation>
</comment>
<evidence type="ECO:0000256" key="1">
    <source>
        <dbReference type="ARBA" id="ARBA00004123"/>
    </source>
</evidence>
<name>A0A8J2TAG4_ZYGB2</name>
<feature type="compositionally biased region" description="Polar residues" evidence="3">
    <location>
        <begin position="13"/>
        <end position="24"/>
    </location>
</feature>
<evidence type="ECO:0000256" key="2">
    <source>
        <dbReference type="ARBA" id="ARBA00023242"/>
    </source>
</evidence>
<dbReference type="AlphaFoldDB" id="A0A8J2TAG4"/>
<reference evidence="6" key="1">
    <citation type="journal article" date="2013" name="Genome Announc.">
        <title>Genome sequence of the food spoilage yeast Zygosaccharomyces bailii CLIB 213(T).</title>
        <authorList>
            <person name="Galeote V."/>
            <person name="Bigey F."/>
            <person name="Devillers H."/>
            <person name="Neuveglise C."/>
            <person name="Dequin S."/>
        </authorList>
    </citation>
    <scope>NUCLEOTIDE SEQUENCE [LARGE SCALE GENOMIC DNA]</scope>
    <source>
        <strain evidence="6">CLIB 213 / ATCC 58445 / CBS 680 / CCRC 21525 / NBRC 1098 / NCYC 1416 / NRRL Y-2227</strain>
    </source>
</reference>
<keyword evidence="6" id="KW-1185">Reference proteome</keyword>
<keyword evidence="2" id="KW-0539">Nucleus</keyword>
<evidence type="ECO:0000259" key="4">
    <source>
        <dbReference type="Pfam" id="PF10187"/>
    </source>
</evidence>
<evidence type="ECO:0000313" key="6">
    <source>
        <dbReference type="Proteomes" id="UP000019375"/>
    </source>
</evidence>
<feature type="region of interest" description="Disordered" evidence="3">
    <location>
        <begin position="106"/>
        <end position="136"/>
    </location>
</feature>
<dbReference type="GO" id="GO:0005634">
    <property type="term" value="C:nucleus"/>
    <property type="evidence" value="ECO:0007669"/>
    <property type="project" value="UniProtKB-SubCell"/>
</dbReference>
<feature type="compositionally biased region" description="Basic residues" evidence="3">
    <location>
        <begin position="109"/>
        <end position="136"/>
    </location>
</feature>
<evidence type="ECO:0000256" key="3">
    <source>
        <dbReference type="SAM" id="MobiDB-lite"/>
    </source>
</evidence>
<proteinExistence type="predicted"/>
<evidence type="ECO:0000313" key="5">
    <source>
        <dbReference type="EMBL" id="CDF91492.1"/>
    </source>
</evidence>
<feature type="domain" description="FAM192A/Fyv6 N-terminal" evidence="4">
    <location>
        <begin position="20"/>
        <end position="106"/>
    </location>
</feature>
<feature type="region of interest" description="Disordered" evidence="3">
    <location>
        <begin position="1"/>
        <end position="43"/>
    </location>
</feature>
<dbReference type="EMBL" id="HG316465">
    <property type="protein sequence ID" value="CDF91492.1"/>
    <property type="molecule type" value="Genomic_DNA"/>
</dbReference>
<organism evidence="5 6">
    <name type="scientific">Zygosaccharomyces bailii (strain CLIB 213 / ATCC 58445 / CBS 680 / BCRC 21525 / NBRC 1098 / NCYC 1416 / NRRL Y-2227)</name>
    <dbReference type="NCBI Taxonomy" id="1333698"/>
    <lineage>
        <taxon>Eukaryota</taxon>
        <taxon>Fungi</taxon>
        <taxon>Dikarya</taxon>
        <taxon>Ascomycota</taxon>
        <taxon>Saccharomycotina</taxon>
        <taxon>Saccharomycetes</taxon>
        <taxon>Saccharomycetales</taxon>
        <taxon>Saccharomycetaceae</taxon>
        <taxon>Zygosaccharomyces</taxon>
    </lineage>
</organism>
<accession>A0A8J2TAG4</accession>
<gene>
    <name evidence="5" type="ORF">BN860_00144g</name>
</gene>
<dbReference type="OrthoDB" id="4036151at2759"/>
<protein>
    <submittedName>
        <fullName evidence="5">ZYBA0S12-00144g1_1</fullName>
    </submittedName>
</protein>
<dbReference type="InterPro" id="IPR019331">
    <property type="entry name" value="FAM192A/Fyv6_N"/>
</dbReference>
<dbReference type="Pfam" id="PF10187">
    <property type="entry name" value="FAM192A_Fyv6_N"/>
    <property type="match status" value="1"/>
</dbReference>
<sequence>MITFNNESDKSNGSKNADSTSEQSVPPGPDSLEASSVAPNERKTLRDQLKAHAVKRQRDFSAQVREHESFNRLSKEELAFFQSLRDKERRQEDELNGFLEKKAHEFDKRRKSLRQKTHIRVEKKPRKLKLSKRSAK</sequence>
<dbReference type="Proteomes" id="UP000019375">
    <property type="component" value="Unassembled WGS sequence"/>
</dbReference>